<keyword evidence="2 9" id="KW-0575">Peroxidase</keyword>
<dbReference type="PROSITE" id="PS51402">
    <property type="entry name" value="CATALASE_3"/>
    <property type="match status" value="1"/>
</dbReference>
<keyword evidence="7 9" id="KW-0376">Hydrogen peroxide</keyword>
<accession>A0ABW4LGK4</accession>
<dbReference type="InterPro" id="IPR024708">
    <property type="entry name" value="Catalase_AS"/>
</dbReference>
<comment type="catalytic activity">
    <reaction evidence="8 9">
        <text>2 H2O2 = O2 + 2 H2O</text>
        <dbReference type="Rhea" id="RHEA:20309"/>
        <dbReference type="ChEBI" id="CHEBI:15377"/>
        <dbReference type="ChEBI" id="CHEBI:15379"/>
        <dbReference type="ChEBI" id="CHEBI:16240"/>
        <dbReference type="EC" id="1.11.1.6"/>
    </reaction>
</comment>
<evidence type="ECO:0000256" key="8">
    <source>
        <dbReference type="ARBA" id="ARBA00049254"/>
    </source>
</evidence>
<evidence type="ECO:0000256" key="4">
    <source>
        <dbReference type="ARBA" id="ARBA00022723"/>
    </source>
</evidence>
<dbReference type="PROSITE" id="PS00437">
    <property type="entry name" value="CATALASE_1"/>
    <property type="match status" value="1"/>
</dbReference>
<keyword evidence="3 9" id="KW-0349">Heme</keyword>
<keyword evidence="13" id="KW-1185">Reference proteome</keyword>
<dbReference type="SUPFAM" id="SSF56634">
    <property type="entry name" value="Heme-dependent catalase-like"/>
    <property type="match status" value="1"/>
</dbReference>
<organism evidence="12 13">
    <name type="scientific">Amnibacterium endophyticum</name>
    <dbReference type="NCBI Taxonomy" id="2109337"/>
    <lineage>
        <taxon>Bacteria</taxon>
        <taxon>Bacillati</taxon>
        <taxon>Actinomycetota</taxon>
        <taxon>Actinomycetes</taxon>
        <taxon>Micrococcales</taxon>
        <taxon>Microbacteriaceae</taxon>
        <taxon>Amnibacterium</taxon>
    </lineage>
</organism>
<evidence type="ECO:0000313" key="13">
    <source>
        <dbReference type="Proteomes" id="UP001597347"/>
    </source>
</evidence>
<sequence>MSHTTTNSGAPVESDEYSQSVGANGSIALTDHYLVEKLAQFNRERVPERVVHAKGGGAFGHFEVTGDVSQYTRAALFQPGADTKLVIRFSTVAGEQGSPDTWRDPRGFAIKFYTAEGNYDMVGNNTPVFFIRDGIKFPDFIRSQKRLPGSHLRDNTMQWDFWTLSPESAHQVTWLMGDRGIPSTWRHMNGYSSHTYQWINADGERFWVKYAFHTDQGAQTLTQEQADQMAGADADHHIRDLYTAIENGQFPTWTLKVQVMPYEDAKSYRFNPFDVTKVWPHSDYPEIEVGRMTLDTNPENYFAQIEQVAFAPSNFVPGIDASPDKMLQARIFSYADAHRYRVGTNYQQLPVNAPRNEIHSYSKEGAMNYSFPPASHPVYAPNSYGGPAADPQAAGTGSFHSDGELVRSAVTLHADDDDFGQAGALYRDVFDDAARERFLVTITGHVGGVKDPAIRDRAVEYWRSVDADLGAKLEAALPPIENPQPVGEQWAKPSPAASDWAVDTADAPEPAPAK</sequence>
<evidence type="ECO:0000256" key="2">
    <source>
        <dbReference type="ARBA" id="ARBA00022559"/>
    </source>
</evidence>
<dbReference type="EC" id="1.11.1.6" evidence="9"/>
<gene>
    <name evidence="12" type="ORF">ACFSBI_10080</name>
</gene>
<dbReference type="InterPro" id="IPR002226">
    <property type="entry name" value="Catalase_haem_BS"/>
</dbReference>
<evidence type="ECO:0000256" key="10">
    <source>
        <dbReference type="SAM" id="MobiDB-lite"/>
    </source>
</evidence>
<dbReference type="InterPro" id="IPR020835">
    <property type="entry name" value="Catalase_sf"/>
</dbReference>
<dbReference type="Proteomes" id="UP001597347">
    <property type="component" value="Unassembled WGS sequence"/>
</dbReference>
<reference evidence="13" key="1">
    <citation type="journal article" date="2019" name="Int. J. Syst. Evol. Microbiol.">
        <title>The Global Catalogue of Microorganisms (GCM) 10K type strain sequencing project: providing services to taxonomists for standard genome sequencing and annotation.</title>
        <authorList>
            <consortium name="The Broad Institute Genomics Platform"/>
            <consortium name="The Broad Institute Genome Sequencing Center for Infectious Disease"/>
            <person name="Wu L."/>
            <person name="Ma J."/>
        </authorList>
    </citation>
    <scope>NUCLEOTIDE SEQUENCE [LARGE SCALE GENOMIC DNA]</scope>
    <source>
        <strain evidence="13">CGMCC 1.12471</strain>
    </source>
</reference>
<feature type="domain" description="Catalase core" evidence="11">
    <location>
        <begin position="5"/>
        <end position="388"/>
    </location>
</feature>
<comment type="similarity">
    <text evidence="1 9">Belongs to the catalase family.</text>
</comment>
<evidence type="ECO:0000256" key="5">
    <source>
        <dbReference type="ARBA" id="ARBA00023002"/>
    </source>
</evidence>
<evidence type="ECO:0000256" key="6">
    <source>
        <dbReference type="ARBA" id="ARBA00023004"/>
    </source>
</evidence>
<evidence type="ECO:0000256" key="1">
    <source>
        <dbReference type="ARBA" id="ARBA00005329"/>
    </source>
</evidence>
<evidence type="ECO:0000256" key="7">
    <source>
        <dbReference type="ARBA" id="ARBA00023324"/>
    </source>
</evidence>
<dbReference type="InterPro" id="IPR010582">
    <property type="entry name" value="Catalase_immune_responsive"/>
</dbReference>
<dbReference type="PANTHER" id="PTHR11465:SF9">
    <property type="entry name" value="CATALASE"/>
    <property type="match status" value="1"/>
</dbReference>
<proteinExistence type="inferred from homology"/>
<dbReference type="EMBL" id="JBHUEA010000014">
    <property type="protein sequence ID" value="MFD1721900.1"/>
    <property type="molecule type" value="Genomic_DNA"/>
</dbReference>
<dbReference type="InterPro" id="IPR040333">
    <property type="entry name" value="Catalase_3"/>
</dbReference>
<dbReference type="InterPro" id="IPR018028">
    <property type="entry name" value="Catalase"/>
</dbReference>
<dbReference type="Pfam" id="PF00199">
    <property type="entry name" value="Catalase"/>
    <property type="match status" value="1"/>
</dbReference>
<dbReference type="PIRSF" id="PIRSF038928">
    <property type="entry name" value="Catalase_clade1-3"/>
    <property type="match status" value="1"/>
</dbReference>
<dbReference type="InterPro" id="IPR024711">
    <property type="entry name" value="Catalase_clade1/3"/>
</dbReference>
<dbReference type="Gene3D" id="2.40.180.10">
    <property type="entry name" value="Catalase core domain"/>
    <property type="match status" value="1"/>
</dbReference>
<keyword evidence="6 9" id="KW-0408">Iron</keyword>
<dbReference type="RefSeq" id="WP_377934547.1">
    <property type="nucleotide sequence ID" value="NZ_JBHUEA010000014.1"/>
</dbReference>
<dbReference type="PRINTS" id="PR00067">
    <property type="entry name" value="CATALASE"/>
</dbReference>
<keyword evidence="4 9" id="KW-0479">Metal-binding</keyword>
<dbReference type="PROSITE" id="PS00438">
    <property type="entry name" value="CATALASE_2"/>
    <property type="match status" value="1"/>
</dbReference>
<dbReference type="PANTHER" id="PTHR11465">
    <property type="entry name" value="CATALASE"/>
    <property type="match status" value="1"/>
</dbReference>
<feature type="region of interest" description="Disordered" evidence="10">
    <location>
        <begin position="479"/>
        <end position="514"/>
    </location>
</feature>
<dbReference type="CDD" id="cd08156">
    <property type="entry name" value="catalase_clade_3"/>
    <property type="match status" value="1"/>
</dbReference>
<dbReference type="SMART" id="SM01060">
    <property type="entry name" value="Catalase"/>
    <property type="match status" value="1"/>
</dbReference>
<evidence type="ECO:0000313" key="12">
    <source>
        <dbReference type="EMBL" id="MFD1721900.1"/>
    </source>
</evidence>
<evidence type="ECO:0000256" key="9">
    <source>
        <dbReference type="RuleBase" id="RU000498"/>
    </source>
</evidence>
<dbReference type="Pfam" id="PF06628">
    <property type="entry name" value="Catalase-rel"/>
    <property type="match status" value="1"/>
</dbReference>
<protein>
    <recommendedName>
        <fullName evidence="9">Catalase</fullName>
        <ecNumber evidence="9">1.11.1.6</ecNumber>
    </recommendedName>
</protein>
<evidence type="ECO:0000259" key="11">
    <source>
        <dbReference type="SMART" id="SM01060"/>
    </source>
</evidence>
<name>A0ABW4LGK4_9MICO</name>
<comment type="caution">
    <text evidence="12">The sequence shown here is derived from an EMBL/GenBank/DDBJ whole genome shotgun (WGS) entry which is preliminary data.</text>
</comment>
<keyword evidence="5 9" id="KW-0560">Oxidoreductase</keyword>
<evidence type="ECO:0000256" key="3">
    <source>
        <dbReference type="ARBA" id="ARBA00022617"/>
    </source>
</evidence>
<dbReference type="InterPro" id="IPR011614">
    <property type="entry name" value="Catalase_core"/>
</dbReference>